<protein>
    <submittedName>
        <fullName evidence="1">Uncharacterized protein</fullName>
    </submittedName>
</protein>
<evidence type="ECO:0000313" key="1">
    <source>
        <dbReference type="EMBL" id="KAJ8705769.1"/>
    </source>
</evidence>
<organism evidence="1 2">
    <name type="scientific">Mythimna loreyi</name>
    <dbReference type="NCBI Taxonomy" id="667449"/>
    <lineage>
        <taxon>Eukaryota</taxon>
        <taxon>Metazoa</taxon>
        <taxon>Ecdysozoa</taxon>
        <taxon>Arthropoda</taxon>
        <taxon>Hexapoda</taxon>
        <taxon>Insecta</taxon>
        <taxon>Pterygota</taxon>
        <taxon>Neoptera</taxon>
        <taxon>Endopterygota</taxon>
        <taxon>Lepidoptera</taxon>
        <taxon>Glossata</taxon>
        <taxon>Ditrysia</taxon>
        <taxon>Noctuoidea</taxon>
        <taxon>Noctuidae</taxon>
        <taxon>Noctuinae</taxon>
        <taxon>Hadenini</taxon>
        <taxon>Mythimna</taxon>
    </lineage>
</organism>
<keyword evidence="2" id="KW-1185">Reference proteome</keyword>
<evidence type="ECO:0000313" key="2">
    <source>
        <dbReference type="Proteomes" id="UP001231649"/>
    </source>
</evidence>
<comment type="caution">
    <text evidence="1">The sequence shown here is derived from an EMBL/GenBank/DDBJ whole genome shotgun (WGS) entry which is preliminary data.</text>
</comment>
<proteinExistence type="predicted"/>
<dbReference type="Proteomes" id="UP001231649">
    <property type="component" value="Chromosome 31"/>
</dbReference>
<name>A0ACC2Q3N0_9NEOP</name>
<reference evidence="1" key="1">
    <citation type="submission" date="2023-03" db="EMBL/GenBank/DDBJ databases">
        <title>Chromosome-level genomes of two armyworms, Mythimna separata and Mythimna loreyi, provide insights into the biosynthesis and reception of sex pheromones.</title>
        <authorList>
            <person name="Zhao H."/>
        </authorList>
    </citation>
    <scope>NUCLEOTIDE SEQUENCE</scope>
    <source>
        <strain evidence="1">BeijingLab</strain>
    </source>
</reference>
<dbReference type="EMBL" id="CM056807">
    <property type="protein sequence ID" value="KAJ8705769.1"/>
    <property type="molecule type" value="Genomic_DNA"/>
</dbReference>
<sequence>MSDNNVINGKKKALLAYKEKILDEIKYCEKSIDDLLANFKNKNFYDVPADSSDSEDDFPSLANMGPSVTQLKLQESMSNTCLHATEELTSLTVLQSSVELLVEEPKFEREPPVKEAGTWREVIAECRIDLVHFSMSFYMHTPDRKFGQASYRGLRVVPVKHTHELELAKSVLHSLRLPSDAVEVMKSYAAGYRSRRTTLARLADKYNNALFMEPHPEGGFVLKCADLLEVSWRLENKRSPVAPFHHAMKFDLEFMEEAYVKIISQAHKQLLNPALPTDERTLLLAKIIATCLEARGPIDPESDLESKTTERDNEIDKRDSEVMAPPKSLPKKSKQKSKEVNTAQKRSIDDENSDTRAKKLKTDAIEANKNITDTSNPRKTKINDGDTESGKKRKINEVASAKNVKESGNTQDGNVNNKEEDKEGTKSKNAKQSGNHGKAKNSKEIEDNNVNKNSKTSNAKESISNDDKNTKTKNQIVKETGDSVNKEKNTKSKNKNLKESAKNLKEPVNVDGNTKSKSKIDEETAKNQDNDNREEILNINTKNVDKNKGSVTKIVEKNNKGVEKNKVSDTKIAEKNYKDVDKNKNSATKNDEKNNKNVEKNKASVNKIVEKDAKNDDKNKGSATKINPKEPANAGKVKNVVNKPKNIPTKTNENSEENNQNDKTKNNEQKKSKTVVNTKSKENVDTNKNAGNPKSKVSEKLTINEKNTQKIDNKPTDIDSAKAKNVANTKTDKQATKKISENNINVANTKNDEQPKKVSEKKVANKVSEVADKEKNIKEKTVNTNIKNTAQTVKKVTEKNATNLRIKDKISQINKVTEKLLKNVPEKVLNANKTKEPTINTKNIIKKPPITRIASHRNSLKPLNPPKLLKTGNTKPVSTGNTEKENGGKGSKIPQKKMSIASEGSSKKNMLRISPRKLPSKFKTTSQDLFKQKMMKSTNIPRLLKKPAPKMT</sequence>
<gene>
    <name evidence="1" type="ORF">PYW08_012815</name>
</gene>
<accession>A0ACC2Q3N0</accession>